<gene>
    <name evidence="2" type="ORF">HYG82_17355</name>
</gene>
<dbReference type="RefSeq" id="WP_179263038.1">
    <property type="nucleotide sequence ID" value="NZ_CP058601.1"/>
</dbReference>
<evidence type="ECO:0000313" key="3">
    <source>
        <dbReference type="Proteomes" id="UP000509241"/>
    </source>
</evidence>
<accession>A0A7D5GJ67</accession>
<dbReference type="KEGG" id="haly:HYG82_17355"/>
<keyword evidence="3" id="KW-1185">Reference proteome</keyword>
<feature type="compositionally biased region" description="Basic and acidic residues" evidence="1">
    <location>
        <begin position="7"/>
        <end position="25"/>
    </location>
</feature>
<dbReference type="GeneID" id="56035096"/>
<dbReference type="OrthoDB" id="288110at2157"/>
<evidence type="ECO:0000256" key="1">
    <source>
        <dbReference type="SAM" id="MobiDB-lite"/>
    </source>
</evidence>
<dbReference type="Proteomes" id="UP000509241">
    <property type="component" value="Chromosome"/>
</dbReference>
<sequence>MTGLSKGSKEHLEKALENDDPSEKDFHIRQVIQAYGVDDLPDDIDTL</sequence>
<feature type="region of interest" description="Disordered" evidence="1">
    <location>
        <begin position="1"/>
        <end position="25"/>
    </location>
</feature>
<organism evidence="2 3">
    <name type="scientific">Natrinema halophilum</name>
    <dbReference type="NCBI Taxonomy" id="1699371"/>
    <lineage>
        <taxon>Archaea</taxon>
        <taxon>Methanobacteriati</taxon>
        <taxon>Methanobacteriota</taxon>
        <taxon>Stenosarchaea group</taxon>
        <taxon>Halobacteria</taxon>
        <taxon>Halobacteriales</taxon>
        <taxon>Natrialbaceae</taxon>
        <taxon>Natrinema</taxon>
    </lineage>
</organism>
<dbReference type="EMBL" id="CP058601">
    <property type="protein sequence ID" value="QLG50488.1"/>
    <property type="molecule type" value="Genomic_DNA"/>
</dbReference>
<evidence type="ECO:0000313" key="2">
    <source>
        <dbReference type="EMBL" id="QLG50488.1"/>
    </source>
</evidence>
<name>A0A7D5GJ67_9EURY</name>
<reference evidence="2 3" key="1">
    <citation type="submission" date="2020-07" db="EMBL/GenBank/DDBJ databases">
        <authorList>
            <person name="Cui H."/>
        </authorList>
    </citation>
    <scope>NUCLEOTIDE SEQUENCE [LARGE SCALE GENOMIC DNA]</scope>
    <source>
        <strain evidence="2 3">YPL8</strain>
    </source>
</reference>
<proteinExistence type="predicted"/>
<protein>
    <submittedName>
        <fullName evidence="2">Uncharacterized protein</fullName>
    </submittedName>
</protein>
<dbReference type="AlphaFoldDB" id="A0A7D5GJ67"/>